<keyword evidence="8" id="KW-0863">Zinc-finger</keyword>
<dbReference type="GO" id="GO:0045892">
    <property type="term" value="P:negative regulation of DNA-templated transcription"/>
    <property type="evidence" value="ECO:0007669"/>
    <property type="project" value="UniProtKB-UniRule"/>
</dbReference>
<protein>
    <recommendedName>
        <fullName evidence="8">Transcriptional repressor NrdR</fullName>
    </recommendedName>
</protein>
<dbReference type="EMBL" id="JACRSS010000001">
    <property type="protein sequence ID" value="MBC8537741.1"/>
    <property type="molecule type" value="Genomic_DNA"/>
</dbReference>
<keyword evidence="7 8" id="KW-0804">Transcription</keyword>
<gene>
    <name evidence="8 10" type="primary">nrdR</name>
    <name evidence="10" type="ORF">H8693_02190</name>
</gene>
<keyword evidence="5 8" id="KW-0805">Transcription regulation</keyword>
<keyword evidence="11" id="KW-1185">Reference proteome</keyword>
<evidence type="ECO:0000256" key="6">
    <source>
        <dbReference type="ARBA" id="ARBA00023125"/>
    </source>
</evidence>
<dbReference type="Proteomes" id="UP000617951">
    <property type="component" value="Unassembled WGS sequence"/>
</dbReference>
<dbReference type="GO" id="GO:0005524">
    <property type="term" value="F:ATP binding"/>
    <property type="evidence" value="ECO:0007669"/>
    <property type="project" value="UniProtKB-UniRule"/>
</dbReference>
<dbReference type="PROSITE" id="PS51161">
    <property type="entry name" value="ATP_CONE"/>
    <property type="match status" value="1"/>
</dbReference>
<evidence type="ECO:0000313" key="10">
    <source>
        <dbReference type="EMBL" id="MBC8537741.1"/>
    </source>
</evidence>
<comment type="caution">
    <text evidence="10">The sequence shown here is derived from an EMBL/GenBank/DDBJ whole genome shotgun (WGS) entry which is preliminary data.</text>
</comment>
<evidence type="ECO:0000256" key="7">
    <source>
        <dbReference type="ARBA" id="ARBA00023163"/>
    </source>
</evidence>
<dbReference type="NCBIfam" id="TIGR00244">
    <property type="entry name" value="transcriptional regulator NrdR"/>
    <property type="match status" value="1"/>
</dbReference>
<dbReference type="InterPro" id="IPR003796">
    <property type="entry name" value="RNR_NrdR-like"/>
</dbReference>
<dbReference type="PANTHER" id="PTHR30455">
    <property type="entry name" value="TRANSCRIPTIONAL REPRESSOR NRDR"/>
    <property type="match status" value="1"/>
</dbReference>
<evidence type="ECO:0000256" key="4">
    <source>
        <dbReference type="ARBA" id="ARBA00022840"/>
    </source>
</evidence>
<reference evidence="10" key="1">
    <citation type="submission" date="2020-08" db="EMBL/GenBank/DDBJ databases">
        <title>Genome public.</title>
        <authorList>
            <person name="Liu C."/>
            <person name="Sun Q."/>
        </authorList>
    </citation>
    <scope>NUCLEOTIDE SEQUENCE</scope>
    <source>
        <strain evidence="10">NSJ-63</strain>
    </source>
</reference>
<keyword evidence="6 8" id="KW-0238">DNA-binding</keyword>
<evidence type="ECO:0000256" key="3">
    <source>
        <dbReference type="ARBA" id="ARBA00022833"/>
    </source>
</evidence>
<dbReference type="PANTHER" id="PTHR30455:SF2">
    <property type="entry name" value="TRANSCRIPTIONAL REPRESSOR NRDR"/>
    <property type="match status" value="1"/>
</dbReference>
<comment type="cofactor">
    <cofactor evidence="8">
        <name>Zn(2+)</name>
        <dbReference type="ChEBI" id="CHEBI:29105"/>
    </cofactor>
    <text evidence="8">Binds 1 zinc ion.</text>
</comment>
<dbReference type="Pfam" id="PF03477">
    <property type="entry name" value="ATP-cone"/>
    <property type="match status" value="1"/>
</dbReference>
<comment type="similarity">
    <text evidence="8">Belongs to the NrdR family.</text>
</comment>
<evidence type="ECO:0000256" key="1">
    <source>
        <dbReference type="ARBA" id="ARBA00022491"/>
    </source>
</evidence>
<keyword evidence="2 8" id="KW-0547">Nucleotide-binding</keyword>
<proteinExistence type="inferred from homology"/>
<accession>A0A926HWJ5</accession>
<keyword evidence="4 8" id="KW-0067">ATP-binding</keyword>
<evidence type="ECO:0000256" key="5">
    <source>
        <dbReference type="ARBA" id="ARBA00023015"/>
    </source>
</evidence>
<keyword evidence="8" id="KW-0479">Metal-binding</keyword>
<evidence type="ECO:0000313" key="11">
    <source>
        <dbReference type="Proteomes" id="UP000617951"/>
    </source>
</evidence>
<keyword evidence="1 8" id="KW-0678">Repressor</keyword>
<name>A0A926HWJ5_9FIRM</name>
<sequence>MKCIYCGYPESKVVDSRPLDEGVSTRRRRECLKCGRRFTTYEKAEQMPMMVIKKDGSRENFDINKIKRGIMKACEKRNVSTDKIEDMALEIERQVYNSVEAEIPAEKIGDMVMDSLKDVDQVAYVRFASVYREFKDVSTFMEELKKLVAEKK</sequence>
<feature type="zinc finger region" evidence="8">
    <location>
        <begin position="3"/>
        <end position="34"/>
    </location>
</feature>
<comment type="function">
    <text evidence="8">Negatively regulates transcription of bacterial ribonucleotide reductase nrd genes and operons by binding to NrdR-boxes.</text>
</comment>
<evidence type="ECO:0000256" key="2">
    <source>
        <dbReference type="ARBA" id="ARBA00022741"/>
    </source>
</evidence>
<dbReference type="RefSeq" id="WP_249279608.1">
    <property type="nucleotide sequence ID" value="NZ_JACRSS010000001.1"/>
</dbReference>
<evidence type="ECO:0000256" key="8">
    <source>
        <dbReference type="HAMAP-Rule" id="MF_00440"/>
    </source>
</evidence>
<dbReference type="InterPro" id="IPR005144">
    <property type="entry name" value="ATP-cone_dom"/>
</dbReference>
<organism evidence="10 11">
    <name type="scientific">Guopingia tenuis</name>
    <dbReference type="NCBI Taxonomy" id="2763656"/>
    <lineage>
        <taxon>Bacteria</taxon>
        <taxon>Bacillati</taxon>
        <taxon>Bacillota</taxon>
        <taxon>Clostridia</taxon>
        <taxon>Christensenellales</taxon>
        <taxon>Christensenellaceae</taxon>
        <taxon>Guopingia</taxon>
    </lineage>
</organism>
<keyword evidence="3 8" id="KW-0862">Zinc</keyword>
<evidence type="ECO:0000259" key="9">
    <source>
        <dbReference type="PROSITE" id="PS51161"/>
    </source>
</evidence>
<dbReference type="AlphaFoldDB" id="A0A926HWJ5"/>
<dbReference type="GO" id="GO:0003677">
    <property type="term" value="F:DNA binding"/>
    <property type="evidence" value="ECO:0007669"/>
    <property type="project" value="UniProtKB-KW"/>
</dbReference>
<dbReference type="Pfam" id="PF22811">
    <property type="entry name" value="Zn_ribbon_NrdR"/>
    <property type="match status" value="1"/>
</dbReference>
<feature type="domain" description="ATP-cone" evidence="9">
    <location>
        <begin position="49"/>
        <end position="139"/>
    </location>
</feature>
<dbReference type="InterPro" id="IPR055173">
    <property type="entry name" value="NrdR-like_N"/>
</dbReference>
<dbReference type="HAMAP" id="MF_00440">
    <property type="entry name" value="NrdR"/>
    <property type="match status" value="1"/>
</dbReference>
<dbReference type="GO" id="GO:0008270">
    <property type="term" value="F:zinc ion binding"/>
    <property type="evidence" value="ECO:0007669"/>
    <property type="project" value="UniProtKB-UniRule"/>
</dbReference>